<evidence type="ECO:0000313" key="3">
    <source>
        <dbReference type="Proteomes" id="UP001152300"/>
    </source>
</evidence>
<organism evidence="2 3">
    <name type="scientific">Sclerotinia nivalis</name>
    <dbReference type="NCBI Taxonomy" id="352851"/>
    <lineage>
        <taxon>Eukaryota</taxon>
        <taxon>Fungi</taxon>
        <taxon>Dikarya</taxon>
        <taxon>Ascomycota</taxon>
        <taxon>Pezizomycotina</taxon>
        <taxon>Leotiomycetes</taxon>
        <taxon>Helotiales</taxon>
        <taxon>Sclerotiniaceae</taxon>
        <taxon>Sclerotinia</taxon>
    </lineage>
</organism>
<reference evidence="2" key="1">
    <citation type="submission" date="2022-11" db="EMBL/GenBank/DDBJ databases">
        <title>Genome Resource of Sclerotinia nivalis Strain SnTB1, a Plant Pathogen Isolated from American Ginseng.</title>
        <authorList>
            <person name="Fan S."/>
        </authorList>
    </citation>
    <scope>NUCLEOTIDE SEQUENCE</scope>
    <source>
        <strain evidence="2">SnTB1</strain>
    </source>
</reference>
<protein>
    <submittedName>
        <fullName evidence="2">Uncharacterized protein</fullName>
    </submittedName>
</protein>
<gene>
    <name evidence="2" type="ORF">OCU04_007870</name>
</gene>
<dbReference type="OrthoDB" id="3536614at2759"/>
<feature type="compositionally biased region" description="Low complexity" evidence="1">
    <location>
        <begin position="154"/>
        <end position="164"/>
    </location>
</feature>
<evidence type="ECO:0000313" key="2">
    <source>
        <dbReference type="EMBL" id="KAJ8064029.1"/>
    </source>
</evidence>
<evidence type="ECO:0000256" key="1">
    <source>
        <dbReference type="SAM" id="MobiDB-lite"/>
    </source>
</evidence>
<comment type="caution">
    <text evidence="2">The sequence shown here is derived from an EMBL/GenBank/DDBJ whole genome shotgun (WGS) entry which is preliminary data.</text>
</comment>
<name>A0A9X0AKK3_9HELO</name>
<dbReference type="EMBL" id="JAPEIS010000008">
    <property type="protein sequence ID" value="KAJ8064029.1"/>
    <property type="molecule type" value="Genomic_DNA"/>
</dbReference>
<dbReference type="AlphaFoldDB" id="A0A9X0AKK3"/>
<dbReference type="Proteomes" id="UP001152300">
    <property type="component" value="Unassembled WGS sequence"/>
</dbReference>
<proteinExistence type="predicted"/>
<accession>A0A9X0AKK3</accession>
<sequence>MDIFAKQFPVFLSPNQNMEGSSVQVHAEYTDRDSNNNRIQTASLKINLQTLKVSTGATGNVYAPDDITMSGLDCEMGRTINSGISHMKPNTHSSMNTGQIQQQADLARMLQPTIRALQSATDKAINKSKEVTNGAFIGPKLPNERRNMRRISQTNHTAANTTNAKPKRTKKKKNSDTKTQTNPSSGPVNKVRKRKSKEGEKEQHMLYLIERRKLEDRKKLADADMAAREDADQKALVLSNAPDSRLWQKMYEQEYQARTARLRERQIRDEKALMSALDGLSLGESKDANDDYDLIL</sequence>
<keyword evidence="3" id="KW-1185">Reference proteome</keyword>
<feature type="region of interest" description="Disordered" evidence="1">
    <location>
        <begin position="152"/>
        <end position="203"/>
    </location>
</feature>